<comment type="caution">
    <text evidence="1">The sequence shown here is derived from an EMBL/GenBank/DDBJ whole genome shotgun (WGS) entry which is preliminary data.</text>
</comment>
<dbReference type="AlphaFoldDB" id="A0AAD5R6X9"/>
<proteinExistence type="predicted"/>
<sequence length="75" mass="7673">MEVKPLIVVCPETGNPVEKSLNDAVIVGEVGPMAQTETKTDGGVGGIQALDCKADATCMVALEISSKIAGDLPVF</sequence>
<name>A0AAD5R6X9_PARTN</name>
<accession>A0AAD5R6X9</accession>
<reference evidence="1" key="1">
    <citation type="submission" date="2021-06" db="EMBL/GenBank/DDBJ databases">
        <title>Parelaphostrongylus tenuis whole genome reference sequence.</title>
        <authorList>
            <person name="Garwood T.J."/>
            <person name="Larsen P.A."/>
            <person name="Fountain-Jones N.M."/>
            <person name="Garbe J.R."/>
            <person name="Macchietto M.G."/>
            <person name="Kania S.A."/>
            <person name="Gerhold R.W."/>
            <person name="Richards J.E."/>
            <person name="Wolf T.M."/>
        </authorList>
    </citation>
    <scope>NUCLEOTIDE SEQUENCE</scope>
    <source>
        <strain evidence="1">MNPRO001-30</strain>
        <tissue evidence="1">Meninges</tissue>
    </source>
</reference>
<keyword evidence="2" id="KW-1185">Reference proteome</keyword>
<organism evidence="1 2">
    <name type="scientific">Parelaphostrongylus tenuis</name>
    <name type="common">Meningeal worm</name>
    <dbReference type="NCBI Taxonomy" id="148309"/>
    <lineage>
        <taxon>Eukaryota</taxon>
        <taxon>Metazoa</taxon>
        <taxon>Ecdysozoa</taxon>
        <taxon>Nematoda</taxon>
        <taxon>Chromadorea</taxon>
        <taxon>Rhabditida</taxon>
        <taxon>Rhabditina</taxon>
        <taxon>Rhabditomorpha</taxon>
        <taxon>Strongyloidea</taxon>
        <taxon>Metastrongylidae</taxon>
        <taxon>Parelaphostrongylus</taxon>
    </lineage>
</organism>
<evidence type="ECO:0000313" key="1">
    <source>
        <dbReference type="EMBL" id="KAJ1369944.1"/>
    </source>
</evidence>
<protein>
    <submittedName>
        <fullName evidence="1">Uncharacterized protein</fullName>
    </submittedName>
</protein>
<dbReference type="Proteomes" id="UP001196413">
    <property type="component" value="Unassembled WGS sequence"/>
</dbReference>
<evidence type="ECO:0000313" key="2">
    <source>
        <dbReference type="Proteomes" id="UP001196413"/>
    </source>
</evidence>
<gene>
    <name evidence="1" type="ORF">KIN20_031558</name>
</gene>
<dbReference type="EMBL" id="JAHQIW010006706">
    <property type="protein sequence ID" value="KAJ1369944.1"/>
    <property type="molecule type" value="Genomic_DNA"/>
</dbReference>